<comment type="caution">
    <text evidence="1">The sequence shown here is derived from an EMBL/GenBank/DDBJ whole genome shotgun (WGS) entry which is preliminary data.</text>
</comment>
<name>A0AAV4WF31_9ARAC</name>
<accession>A0AAV4WF31</accession>
<proteinExistence type="predicted"/>
<dbReference type="AlphaFoldDB" id="A0AAV4WF31"/>
<protein>
    <submittedName>
        <fullName evidence="1">Uncharacterized protein</fullName>
    </submittedName>
</protein>
<dbReference type="Proteomes" id="UP001054837">
    <property type="component" value="Unassembled WGS sequence"/>
</dbReference>
<organism evidence="1 2">
    <name type="scientific">Caerostris darwini</name>
    <dbReference type="NCBI Taxonomy" id="1538125"/>
    <lineage>
        <taxon>Eukaryota</taxon>
        <taxon>Metazoa</taxon>
        <taxon>Ecdysozoa</taxon>
        <taxon>Arthropoda</taxon>
        <taxon>Chelicerata</taxon>
        <taxon>Arachnida</taxon>
        <taxon>Araneae</taxon>
        <taxon>Araneomorphae</taxon>
        <taxon>Entelegynae</taxon>
        <taxon>Araneoidea</taxon>
        <taxon>Araneidae</taxon>
        <taxon>Caerostris</taxon>
    </lineage>
</organism>
<evidence type="ECO:0000313" key="1">
    <source>
        <dbReference type="EMBL" id="GIY81402.1"/>
    </source>
</evidence>
<keyword evidence="2" id="KW-1185">Reference proteome</keyword>
<evidence type="ECO:0000313" key="2">
    <source>
        <dbReference type="Proteomes" id="UP001054837"/>
    </source>
</evidence>
<gene>
    <name evidence="1" type="ORF">CDAR_93051</name>
</gene>
<sequence>MFALQKKKTMFPIDKRPERKRFVKSLSTYNVNAVTNSHAKLNRLNKCHGSTPKNTEMDKNYTKSRDRHFRVLFGTSLEFCKSTRIVDRRHVLLNSFYALGMGKRSILIAKQTE</sequence>
<reference evidence="1 2" key="1">
    <citation type="submission" date="2021-06" db="EMBL/GenBank/DDBJ databases">
        <title>Caerostris darwini draft genome.</title>
        <authorList>
            <person name="Kono N."/>
            <person name="Arakawa K."/>
        </authorList>
    </citation>
    <scope>NUCLEOTIDE SEQUENCE [LARGE SCALE GENOMIC DNA]</scope>
</reference>
<dbReference type="EMBL" id="BPLQ01014611">
    <property type="protein sequence ID" value="GIY81402.1"/>
    <property type="molecule type" value="Genomic_DNA"/>
</dbReference>